<evidence type="ECO:0000313" key="2">
    <source>
        <dbReference type="EMBL" id="MBD1395928.1"/>
    </source>
</evidence>
<gene>
    <name evidence="2" type="ORF">H9Q13_02020</name>
</gene>
<dbReference type="NCBIfam" id="TIGR04131">
    <property type="entry name" value="Bac_Flav_CTERM"/>
    <property type="match status" value="1"/>
</dbReference>
<protein>
    <submittedName>
        <fullName evidence="2">Gliding motility-associated C-terminal domain-containing protein</fullName>
    </submittedName>
</protein>
<comment type="caution">
    <text evidence="2">The sequence shown here is derived from an EMBL/GenBank/DDBJ whole genome shotgun (WGS) entry which is preliminary data.</text>
</comment>
<proteinExistence type="predicted"/>
<organism evidence="2 3">
    <name type="scientific">Pontibacter aquaedesilientis</name>
    <dbReference type="NCBI Taxonomy" id="2766980"/>
    <lineage>
        <taxon>Bacteria</taxon>
        <taxon>Pseudomonadati</taxon>
        <taxon>Bacteroidota</taxon>
        <taxon>Cytophagia</taxon>
        <taxon>Cytophagales</taxon>
        <taxon>Hymenobacteraceae</taxon>
        <taxon>Pontibacter</taxon>
    </lineage>
</organism>
<feature type="signal peptide" evidence="1">
    <location>
        <begin position="1"/>
        <end position="22"/>
    </location>
</feature>
<dbReference type="Pfam" id="PF13585">
    <property type="entry name" value="CHU_C"/>
    <property type="match status" value="1"/>
</dbReference>
<dbReference type="Proteomes" id="UP000625551">
    <property type="component" value="Unassembled WGS sequence"/>
</dbReference>
<name>A0ABR7XC95_9BACT</name>
<evidence type="ECO:0000256" key="1">
    <source>
        <dbReference type="SAM" id="SignalP"/>
    </source>
</evidence>
<evidence type="ECO:0000313" key="3">
    <source>
        <dbReference type="Proteomes" id="UP000625551"/>
    </source>
</evidence>
<dbReference type="RefSeq" id="WP_191182081.1">
    <property type="nucleotide sequence ID" value="NZ_JACXAJ010000001.1"/>
</dbReference>
<reference evidence="2 3" key="1">
    <citation type="submission" date="2020-09" db="EMBL/GenBank/DDBJ databases">
        <title>Genome sequencing and assembly of Pontibacter sp.</title>
        <authorList>
            <person name="Chhetri G."/>
        </authorList>
    </citation>
    <scope>NUCLEOTIDE SEQUENCE [LARGE SCALE GENOMIC DNA]</scope>
    <source>
        <strain evidence="2 3">JH31</strain>
    </source>
</reference>
<dbReference type="EMBL" id="JACXAJ010000001">
    <property type="protein sequence ID" value="MBD1395928.1"/>
    <property type="molecule type" value="Genomic_DNA"/>
</dbReference>
<accession>A0ABR7XC95</accession>
<feature type="chain" id="PRO_5046934453" evidence="1">
    <location>
        <begin position="23"/>
        <end position="732"/>
    </location>
</feature>
<sequence length="732" mass="81568">MKQRIFLTLCFMLLLFCKQALATHIVGGEFGLEHRSGYTYRITLNVYFDDVNGNPGAIDPEARIRIFDKQTNTSKIDEISLPLRSNTFVNYTDIACTVGELRTRKLVYWLDVVLAPNVFNNPMGYYMVWERCCRNRIINNIVNPQSAGQTFYMEFPPVVQGNTPFVNSSPVLFPPLSDYACANELFYYDFSGTDVDGDSLVYDMVTPINGFSTADPFNAAPTPRPGPYPEIVWQPGYSRSNQIQGSPPISIDPQTGRLTVKPASKGLFVFGVRAQEFRKGVKIGEVRRDFQLLVKDCPRNDSPKVLARAAGQTGFYKSGDVIRIRPTDARCLNVVFTDPDPNSRITLYARPVNFSDSNYTFSGTTTGVINTATSGDSLKATLCFNECFDTEGKVYKLNLIVKDNGCSLPRQDTLQVSFIIDPIPNEPPSVNLSKPDRVFTVMEGDLIDFNVLGFDPDNDEVTISATGKNFDINSVPIQFQSRSGIGQVSSPFSWLIDCNALGITSYLIEFTATSNFCGEPITRTELIEVRTDYPNRVPVLTTNKETLFFEVDLNEPFEALFNGTDLDLHKLSMAATGQGFSLASLGMTFTSTGGNGTAEGKFNWVANCDAFRQGVVRVDFVLKEDACAPSPDQILTMEFKVRVPDFKTFTPPNIFTPNGDGLNDFFEIPGLPADVCTSTFQHIRIYNRWGKEVFASNDNTFRWDGKNVNDGVYFYVIDFGSDKYKGSVTLVR</sequence>
<keyword evidence="3" id="KW-1185">Reference proteome</keyword>
<dbReference type="InterPro" id="IPR026341">
    <property type="entry name" value="T9SS_type_B"/>
</dbReference>
<keyword evidence="1" id="KW-0732">Signal</keyword>